<dbReference type="SUPFAM" id="SSF46785">
    <property type="entry name" value="Winged helix' DNA-binding domain"/>
    <property type="match status" value="1"/>
</dbReference>
<dbReference type="Proteomes" id="UP000008221">
    <property type="component" value="Chromosome"/>
</dbReference>
<dbReference type="PANTHER" id="PTHR33164">
    <property type="entry name" value="TRANSCRIPTIONAL REGULATOR, MARR FAMILY"/>
    <property type="match status" value="1"/>
</dbReference>
<evidence type="ECO:0000313" key="5">
    <source>
        <dbReference type="EMBL" id="ABK52870.1"/>
    </source>
</evidence>
<accession>A0LTW0</accession>
<dbReference type="GO" id="GO:0003677">
    <property type="term" value="F:DNA binding"/>
    <property type="evidence" value="ECO:0007669"/>
    <property type="project" value="UniProtKB-KW"/>
</dbReference>
<dbReference type="eggNOG" id="COG1846">
    <property type="taxonomic scope" value="Bacteria"/>
</dbReference>
<dbReference type="PANTHER" id="PTHR33164:SF89">
    <property type="entry name" value="MARR FAMILY REGULATORY PROTEIN"/>
    <property type="match status" value="1"/>
</dbReference>
<dbReference type="InterPro" id="IPR023187">
    <property type="entry name" value="Tscrpt_reg_MarR-type_CS"/>
</dbReference>
<keyword evidence="1" id="KW-0805">Transcription regulation</keyword>
<protein>
    <submittedName>
        <fullName evidence="5">Transcriptional regulator, MarR family</fullName>
    </submittedName>
</protein>
<dbReference type="RefSeq" id="WP_011719933.1">
    <property type="nucleotide sequence ID" value="NC_008578.1"/>
</dbReference>
<dbReference type="InterPro" id="IPR036390">
    <property type="entry name" value="WH_DNA-bd_sf"/>
</dbReference>
<dbReference type="Pfam" id="PF01047">
    <property type="entry name" value="MarR"/>
    <property type="match status" value="1"/>
</dbReference>
<dbReference type="HOGENOM" id="CLU_083287_27_1_11"/>
<dbReference type="AlphaFoldDB" id="A0LTW0"/>
<evidence type="ECO:0000256" key="2">
    <source>
        <dbReference type="ARBA" id="ARBA00023125"/>
    </source>
</evidence>
<dbReference type="InterPro" id="IPR000835">
    <property type="entry name" value="HTH_MarR-typ"/>
</dbReference>
<dbReference type="PROSITE" id="PS50995">
    <property type="entry name" value="HTH_MARR_2"/>
    <property type="match status" value="1"/>
</dbReference>
<dbReference type="SMART" id="SM00347">
    <property type="entry name" value="HTH_MARR"/>
    <property type="match status" value="1"/>
</dbReference>
<dbReference type="GO" id="GO:0006950">
    <property type="term" value="P:response to stress"/>
    <property type="evidence" value="ECO:0007669"/>
    <property type="project" value="TreeGrafter"/>
</dbReference>
<keyword evidence="2" id="KW-0238">DNA-binding</keyword>
<dbReference type="PROSITE" id="PS01117">
    <property type="entry name" value="HTH_MARR_1"/>
    <property type="match status" value="1"/>
</dbReference>
<dbReference type="STRING" id="351607.Acel_1098"/>
<reference evidence="5 6" key="1">
    <citation type="journal article" date="2009" name="Genome Res.">
        <title>Complete genome of the cellulolytic thermophile Acidothermus cellulolyticus 11B provides insights into its ecophysiological and evolutionary adaptations.</title>
        <authorList>
            <person name="Barabote R.D."/>
            <person name="Xie G."/>
            <person name="Leu D.H."/>
            <person name="Normand P."/>
            <person name="Necsulea A."/>
            <person name="Daubin V."/>
            <person name="Medigue C."/>
            <person name="Adney W.S."/>
            <person name="Xu X.C."/>
            <person name="Lapidus A."/>
            <person name="Parales R.E."/>
            <person name="Detter C."/>
            <person name="Pujic P."/>
            <person name="Bruce D."/>
            <person name="Lavire C."/>
            <person name="Challacombe J.F."/>
            <person name="Brettin T.S."/>
            <person name="Berry A.M."/>
        </authorList>
    </citation>
    <scope>NUCLEOTIDE SEQUENCE [LARGE SCALE GENOMIC DNA]</scope>
    <source>
        <strain evidence="6">ATCC 43068 / DSM 8971 / 11B</strain>
    </source>
</reference>
<dbReference type="InterPro" id="IPR036388">
    <property type="entry name" value="WH-like_DNA-bd_sf"/>
</dbReference>
<name>A0LTW0_ACIC1</name>
<dbReference type="KEGG" id="ace:Acel_1098"/>
<dbReference type="GO" id="GO:0003700">
    <property type="term" value="F:DNA-binding transcription factor activity"/>
    <property type="evidence" value="ECO:0007669"/>
    <property type="project" value="InterPro"/>
</dbReference>
<proteinExistence type="predicted"/>
<sequence length="171" mass="19249">MTGYHTLAETEKAMATHLKGLPIDMAAAEAVSNLYRAANIARNHLTQTVLKDVDLTWTAFVVLWVTWMWDGIESRHAAEEAAISKATLTGVVQTLERRGLLARFGDSDDRRLVRLRLTNEGRSLMQKLYPVFNAEEQFIVSTLSPRVRSTMTRGLRAIVAHLESQSDTRRP</sequence>
<evidence type="ECO:0000259" key="4">
    <source>
        <dbReference type="PROSITE" id="PS50995"/>
    </source>
</evidence>
<gene>
    <name evidence="5" type="ordered locus">Acel_1098</name>
</gene>
<dbReference type="InParanoid" id="A0LTW0"/>
<feature type="domain" description="HTH marR-type" evidence="4">
    <location>
        <begin position="27"/>
        <end position="160"/>
    </location>
</feature>
<dbReference type="Gene3D" id="1.10.10.10">
    <property type="entry name" value="Winged helix-like DNA-binding domain superfamily/Winged helix DNA-binding domain"/>
    <property type="match status" value="1"/>
</dbReference>
<dbReference type="EMBL" id="CP000481">
    <property type="protein sequence ID" value="ABK52870.1"/>
    <property type="molecule type" value="Genomic_DNA"/>
</dbReference>
<dbReference type="OrthoDB" id="4947868at2"/>
<evidence type="ECO:0000256" key="1">
    <source>
        <dbReference type="ARBA" id="ARBA00023015"/>
    </source>
</evidence>
<evidence type="ECO:0000256" key="3">
    <source>
        <dbReference type="ARBA" id="ARBA00023163"/>
    </source>
</evidence>
<keyword evidence="6" id="KW-1185">Reference proteome</keyword>
<keyword evidence="3" id="KW-0804">Transcription</keyword>
<organism evidence="5 6">
    <name type="scientific">Acidothermus cellulolyticus (strain ATCC 43068 / DSM 8971 / 11B)</name>
    <dbReference type="NCBI Taxonomy" id="351607"/>
    <lineage>
        <taxon>Bacteria</taxon>
        <taxon>Bacillati</taxon>
        <taxon>Actinomycetota</taxon>
        <taxon>Actinomycetes</taxon>
        <taxon>Acidothermales</taxon>
        <taxon>Acidothermaceae</taxon>
        <taxon>Acidothermus</taxon>
    </lineage>
</organism>
<dbReference type="PRINTS" id="PR00598">
    <property type="entry name" value="HTHMARR"/>
</dbReference>
<dbReference type="InterPro" id="IPR039422">
    <property type="entry name" value="MarR/SlyA-like"/>
</dbReference>
<evidence type="ECO:0000313" key="6">
    <source>
        <dbReference type="Proteomes" id="UP000008221"/>
    </source>
</evidence>